<dbReference type="InterPro" id="IPR003593">
    <property type="entry name" value="AAA+_ATPase"/>
</dbReference>
<evidence type="ECO:0000256" key="8">
    <source>
        <dbReference type="ARBA" id="ARBA00023065"/>
    </source>
</evidence>
<protein>
    <submittedName>
        <fullName evidence="11">Iron complex transport system ATP-binding protein</fullName>
    </submittedName>
</protein>
<dbReference type="GO" id="GO:0005524">
    <property type="term" value="F:ATP binding"/>
    <property type="evidence" value="ECO:0007669"/>
    <property type="project" value="UniProtKB-KW"/>
</dbReference>
<evidence type="ECO:0000256" key="2">
    <source>
        <dbReference type="ARBA" id="ARBA00022448"/>
    </source>
</evidence>
<reference evidence="11 12" key="1">
    <citation type="submission" date="2017-02" db="EMBL/GenBank/DDBJ databases">
        <authorList>
            <person name="Peterson S.W."/>
        </authorList>
    </citation>
    <scope>NUCLEOTIDE SEQUENCE [LARGE SCALE GENOMIC DNA]</scope>
    <source>
        <strain evidence="11 12">ATCC BAA-1030</strain>
    </source>
</reference>
<dbReference type="FunFam" id="3.40.50.300:FF:000134">
    <property type="entry name" value="Iron-enterobactin ABC transporter ATP-binding protein"/>
    <property type="match status" value="1"/>
</dbReference>
<name>A0A1T4NSW1_9ENTE</name>
<dbReference type="InterPro" id="IPR027417">
    <property type="entry name" value="P-loop_NTPase"/>
</dbReference>
<keyword evidence="8" id="KW-0406">Ion transport</keyword>
<keyword evidence="7" id="KW-0408">Iron</keyword>
<proteinExistence type="predicted"/>
<accession>A0A1T4NSW1</accession>
<dbReference type="AlphaFoldDB" id="A0A1T4NSW1"/>
<comment type="subcellular location">
    <subcellularLocation>
        <location evidence="1">Cell membrane</location>
        <topology evidence="1">Peripheral membrane protein</topology>
    </subcellularLocation>
</comment>
<evidence type="ECO:0000313" key="11">
    <source>
        <dbReference type="EMBL" id="SJZ81788.1"/>
    </source>
</evidence>
<keyword evidence="2" id="KW-0813">Transport</keyword>
<dbReference type="InterPro" id="IPR051535">
    <property type="entry name" value="Siderophore_ABC-ATPase"/>
</dbReference>
<keyword evidence="3" id="KW-1003">Cell membrane</keyword>
<dbReference type="GO" id="GO:0016887">
    <property type="term" value="F:ATP hydrolysis activity"/>
    <property type="evidence" value="ECO:0007669"/>
    <property type="project" value="InterPro"/>
</dbReference>
<dbReference type="Pfam" id="PF00005">
    <property type="entry name" value="ABC_tran"/>
    <property type="match status" value="1"/>
</dbReference>
<dbReference type="CDD" id="cd03214">
    <property type="entry name" value="ABC_Iron-Siderophores_B12_Hemin"/>
    <property type="match status" value="1"/>
</dbReference>
<organism evidence="11 12">
    <name type="scientific">Pilibacter termitis</name>
    <dbReference type="NCBI Taxonomy" id="263852"/>
    <lineage>
        <taxon>Bacteria</taxon>
        <taxon>Bacillati</taxon>
        <taxon>Bacillota</taxon>
        <taxon>Bacilli</taxon>
        <taxon>Lactobacillales</taxon>
        <taxon>Enterococcaceae</taxon>
        <taxon>Pilibacter</taxon>
    </lineage>
</organism>
<dbReference type="EMBL" id="FUXI01000016">
    <property type="protein sequence ID" value="SJZ81788.1"/>
    <property type="molecule type" value="Genomic_DNA"/>
</dbReference>
<dbReference type="GO" id="GO:0006826">
    <property type="term" value="P:iron ion transport"/>
    <property type="evidence" value="ECO:0007669"/>
    <property type="project" value="UniProtKB-KW"/>
</dbReference>
<dbReference type="SUPFAM" id="SSF52540">
    <property type="entry name" value="P-loop containing nucleoside triphosphate hydrolases"/>
    <property type="match status" value="1"/>
</dbReference>
<dbReference type="InterPro" id="IPR003439">
    <property type="entry name" value="ABC_transporter-like_ATP-bd"/>
</dbReference>
<dbReference type="Proteomes" id="UP000190328">
    <property type="component" value="Unassembled WGS sequence"/>
</dbReference>
<keyword evidence="6 11" id="KW-0067">ATP-binding</keyword>
<dbReference type="PROSITE" id="PS50893">
    <property type="entry name" value="ABC_TRANSPORTER_2"/>
    <property type="match status" value="1"/>
</dbReference>
<feature type="domain" description="ABC transporter" evidence="10">
    <location>
        <begin position="2"/>
        <end position="236"/>
    </location>
</feature>
<keyword evidence="5" id="KW-0547">Nucleotide-binding</keyword>
<evidence type="ECO:0000313" key="12">
    <source>
        <dbReference type="Proteomes" id="UP000190328"/>
    </source>
</evidence>
<dbReference type="GO" id="GO:0005886">
    <property type="term" value="C:plasma membrane"/>
    <property type="evidence" value="ECO:0007669"/>
    <property type="project" value="UniProtKB-SubCell"/>
</dbReference>
<gene>
    <name evidence="11" type="ORF">SAMN02745116_01522</name>
</gene>
<dbReference type="PANTHER" id="PTHR42771">
    <property type="entry name" value="IRON(3+)-HYDROXAMATE IMPORT ATP-BINDING PROTEIN FHUC"/>
    <property type="match status" value="1"/>
</dbReference>
<dbReference type="SMART" id="SM00382">
    <property type="entry name" value="AAA"/>
    <property type="match status" value="1"/>
</dbReference>
<dbReference type="RefSeq" id="WP_078807457.1">
    <property type="nucleotide sequence ID" value="NZ_FUXI01000016.1"/>
</dbReference>
<keyword evidence="4" id="KW-0410">Iron transport</keyword>
<evidence type="ECO:0000256" key="7">
    <source>
        <dbReference type="ARBA" id="ARBA00023004"/>
    </source>
</evidence>
<dbReference type="OrthoDB" id="9787851at2"/>
<keyword evidence="9" id="KW-0472">Membrane</keyword>
<evidence type="ECO:0000256" key="9">
    <source>
        <dbReference type="ARBA" id="ARBA00023136"/>
    </source>
</evidence>
<evidence type="ECO:0000256" key="3">
    <source>
        <dbReference type="ARBA" id="ARBA00022475"/>
    </source>
</evidence>
<evidence type="ECO:0000256" key="6">
    <source>
        <dbReference type="ARBA" id="ARBA00022840"/>
    </source>
</evidence>
<sequence length="251" mass="28448">MLVLKNVSKKYGQSDGIEEIHLTLRKNKMIAFIGPNGAGKSTLLSVISQFLRRDTGEIYLDEQELKTWHSKDLAKRLASMRQTNTTTLNLTVRELVSFGRFPYSKGRLTKEDKKIVVRAIKQVNLEKFAEKSILTLSGGQLQRAYIGLILAQDTPYILLDEPLNNLDMSNAKEIMTLLKKLVKEHDKTICIVLHDINFASCYADEIVAMKNGKIFDTGKTSEVIESKKLTELFGCIIPIKEINGQKFCLYF</sequence>
<dbReference type="Gene3D" id="3.40.50.300">
    <property type="entry name" value="P-loop containing nucleotide triphosphate hydrolases"/>
    <property type="match status" value="1"/>
</dbReference>
<evidence type="ECO:0000256" key="4">
    <source>
        <dbReference type="ARBA" id="ARBA00022496"/>
    </source>
</evidence>
<evidence type="ECO:0000256" key="5">
    <source>
        <dbReference type="ARBA" id="ARBA00022741"/>
    </source>
</evidence>
<evidence type="ECO:0000256" key="1">
    <source>
        <dbReference type="ARBA" id="ARBA00004202"/>
    </source>
</evidence>
<evidence type="ECO:0000259" key="10">
    <source>
        <dbReference type="PROSITE" id="PS50893"/>
    </source>
</evidence>
<dbReference type="STRING" id="263852.SAMN02745116_01522"/>
<keyword evidence="12" id="KW-1185">Reference proteome</keyword>
<dbReference type="PANTHER" id="PTHR42771:SF3">
    <property type="entry name" value="PETROBACTIN IMPORT ATP-BINDING PROTEIN YCLP"/>
    <property type="match status" value="1"/>
</dbReference>